<dbReference type="EC" id="3.1.11.2" evidence="9"/>
<feature type="site" description="Transition state stabilizer" evidence="7">
    <location>
        <position position="141"/>
    </location>
</feature>
<dbReference type="NCBIfam" id="TIGR00195">
    <property type="entry name" value="exoDNase_III"/>
    <property type="match status" value="1"/>
</dbReference>
<evidence type="ECO:0000313" key="10">
    <source>
        <dbReference type="Proteomes" id="UP000001732"/>
    </source>
</evidence>
<dbReference type="CDD" id="cd09086">
    <property type="entry name" value="ExoIII-like_AP-endo"/>
    <property type="match status" value="1"/>
</dbReference>
<feature type="binding site" evidence="6">
    <location>
        <position position="242"/>
    </location>
    <ligand>
        <name>Mg(2+)</name>
        <dbReference type="ChEBI" id="CHEBI:18420"/>
        <label>1</label>
    </ligand>
</feature>
<dbReference type="HOGENOM" id="CLU_027539_0_1_9"/>
<keyword evidence="2 6" id="KW-0479">Metal-binding</keyword>
<dbReference type="GO" id="GO:0004519">
    <property type="term" value="F:endonuclease activity"/>
    <property type="evidence" value="ECO:0007669"/>
    <property type="project" value="InterPro"/>
</dbReference>
<sequence>MKVATFNVNGIRARLDSISELMQMEAPDVLCLQEIKCENDLFPYDFFKDYQCYVNGQKAYNGVSICSRKEGVPVVVLEEVESRTLGLVLGDTLIVNVYAPHGDLRGSPRFFQKIQWYKAFSKRMEELLRRYPKVLIVGDFNIALKDNDVWDPILLKDTVGTFPEEREALKALLSVGFVDVFRAIYPEKVQFTWWDYRQGRMWKNQGMRIDYVFSSETLMPSIEDVYVVEEIRKRRNPKPSDHAPVVCVVK</sequence>
<dbReference type="GO" id="GO:0046872">
    <property type="term" value="F:metal ion binding"/>
    <property type="evidence" value="ECO:0007669"/>
    <property type="project" value="UniProtKB-KW"/>
</dbReference>
<dbReference type="Pfam" id="PF03372">
    <property type="entry name" value="Exo_endo_phos"/>
    <property type="match status" value="1"/>
</dbReference>
<dbReference type="RefSeq" id="WP_012543522.1">
    <property type="nucleotide sequence ID" value="NC_011295.1"/>
</dbReference>
<evidence type="ECO:0000259" key="8">
    <source>
        <dbReference type="Pfam" id="PF03372"/>
    </source>
</evidence>
<comment type="cofactor">
    <cofactor evidence="6">
        <name>Mg(2+)</name>
        <dbReference type="ChEBI" id="CHEBI:18420"/>
    </cofactor>
    <cofactor evidence="6">
        <name>Mn(2+)</name>
        <dbReference type="ChEBI" id="CHEBI:29035"/>
    </cofactor>
    <text evidence="6">Probably binds two magnesium or manganese ions per subunit.</text>
</comment>
<keyword evidence="6" id="KW-0464">Manganese</keyword>
<accession>B5Y9T7</accession>
<protein>
    <submittedName>
        <fullName evidence="9">Exodeoxyribonuclease III</fullName>
        <ecNumber evidence="9">3.1.11.2</ecNumber>
    </submittedName>
</protein>
<dbReference type="PROSITE" id="PS00726">
    <property type="entry name" value="AP_NUCLEASE_F1_1"/>
    <property type="match status" value="1"/>
</dbReference>
<dbReference type="EMBL" id="CP001145">
    <property type="protein sequence ID" value="ACI16870.1"/>
    <property type="molecule type" value="Genomic_DNA"/>
</dbReference>
<feature type="site" description="Important for catalytic activity" evidence="7">
    <location>
        <position position="210"/>
    </location>
</feature>
<dbReference type="GO" id="GO:0006281">
    <property type="term" value="P:DNA repair"/>
    <property type="evidence" value="ECO:0007669"/>
    <property type="project" value="InterPro"/>
</dbReference>
<dbReference type="PANTHER" id="PTHR43250:SF2">
    <property type="entry name" value="EXODEOXYRIBONUCLEASE III"/>
    <property type="match status" value="1"/>
</dbReference>
<evidence type="ECO:0000256" key="7">
    <source>
        <dbReference type="PIRSR" id="PIRSR604808-3"/>
    </source>
</evidence>
<reference evidence="10" key="1">
    <citation type="submission" date="2008-08" db="EMBL/GenBank/DDBJ databases">
        <title>The complete genome sequence of Coprothermobacter proteolyticus strain ATCC 5245 / DSM 5265 / BT.</title>
        <authorList>
            <person name="Dodson R.J."/>
            <person name="Durkin A.S."/>
            <person name="Wu M."/>
            <person name="Eisen J."/>
            <person name="Sutton G."/>
        </authorList>
    </citation>
    <scope>NUCLEOTIDE SEQUENCE [LARGE SCALE GENOMIC DNA]</scope>
    <source>
        <strain evidence="10">ATCC 35245 / DSM 5265 / OCM 4 / BT</strain>
    </source>
</reference>
<evidence type="ECO:0000256" key="5">
    <source>
        <dbReference type="PIRSR" id="PIRSR604808-1"/>
    </source>
</evidence>
<dbReference type="InterPro" id="IPR005135">
    <property type="entry name" value="Endo/exonuclease/phosphatase"/>
</dbReference>
<feature type="binding site" evidence="6">
    <location>
        <position position="7"/>
    </location>
    <ligand>
        <name>Mg(2+)</name>
        <dbReference type="ChEBI" id="CHEBI:18420"/>
        <label>1</label>
    </ligand>
</feature>
<dbReference type="GO" id="GO:0003677">
    <property type="term" value="F:DNA binding"/>
    <property type="evidence" value="ECO:0007669"/>
    <property type="project" value="InterPro"/>
</dbReference>
<feature type="active site" description="Proton donor/acceptor" evidence="5">
    <location>
        <position position="139"/>
    </location>
</feature>
<feature type="domain" description="Endonuclease/exonuclease/phosphatase" evidence="8">
    <location>
        <begin position="4"/>
        <end position="242"/>
    </location>
</feature>
<comment type="similarity">
    <text evidence="1">Belongs to the DNA repair enzymes AP/ExoA family.</text>
</comment>
<dbReference type="AlphaFoldDB" id="B5Y9T7"/>
<feature type="binding site" evidence="6">
    <location>
        <position position="241"/>
    </location>
    <ligand>
        <name>Mg(2+)</name>
        <dbReference type="ChEBI" id="CHEBI:18420"/>
        <label>1</label>
    </ligand>
</feature>
<dbReference type="OrthoDB" id="9803914at2"/>
<dbReference type="InterPro" id="IPR020847">
    <property type="entry name" value="AP_endonuclease_F1_BS"/>
</dbReference>
<feature type="site" description="Interaction with DNA substrate" evidence="7">
    <location>
        <position position="242"/>
    </location>
</feature>
<dbReference type="KEGG" id="cpo:COPRO5265_1228"/>
<keyword evidence="4 6" id="KW-0460">Magnesium</keyword>
<dbReference type="Gene3D" id="3.60.10.10">
    <property type="entry name" value="Endonuclease/exonuclease/phosphatase"/>
    <property type="match status" value="1"/>
</dbReference>
<reference evidence="9 10" key="2">
    <citation type="journal article" date="2014" name="Genome Announc.">
        <title>Complete Genome Sequence of Coprothermobacter proteolyticus DSM 5265.</title>
        <authorList>
            <person name="Alexiev A."/>
            <person name="Coil D.A."/>
            <person name="Badger J.H."/>
            <person name="Enticknap J."/>
            <person name="Ward N."/>
            <person name="Robb F.T."/>
            <person name="Eisen J.A."/>
        </authorList>
    </citation>
    <scope>NUCLEOTIDE SEQUENCE [LARGE SCALE GENOMIC DNA]</scope>
    <source>
        <strain evidence="10">ATCC 35245 / DSM 5265 / OCM 4 / BT</strain>
    </source>
</reference>
<evidence type="ECO:0000256" key="6">
    <source>
        <dbReference type="PIRSR" id="PIRSR604808-2"/>
    </source>
</evidence>
<feature type="active site" evidence="5">
    <location>
        <position position="98"/>
    </location>
</feature>
<evidence type="ECO:0000256" key="1">
    <source>
        <dbReference type="ARBA" id="ARBA00007092"/>
    </source>
</evidence>
<feature type="active site" description="Proton acceptor" evidence="5">
    <location>
        <position position="242"/>
    </location>
</feature>
<feature type="binding site" evidence="6">
    <location>
        <position position="139"/>
    </location>
    <ligand>
        <name>Mg(2+)</name>
        <dbReference type="ChEBI" id="CHEBI:18420"/>
        <label>1</label>
    </ligand>
</feature>
<dbReference type="InterPro" id="IPR036691">
    <property type="entry name" value="Endo/exonu/phosph_ase_sf"/>
</dbReference>
<organism evidence="9 10">
    <name type="scientific">Coprothermobacter proteolyticus (strain ATCC 35245 / DSM 5265 / OCM 4 / BT)</name>
    <dbReference type="NCBI Taxonomy" id="309798"/>
    <lineage>
        <taxon>Bacteria</taxon>
        <taxon>Pseudomonadati</taxon>
        <taxon>Coprothermobacterota</taxon>
        <taxon>Coprothermobacteria</taxon>
        <taxon>Coprothermobacterales</taxon>
        <taxon>Coprothermobacteraceae</taxon>
        <taxon>Coprothermobacter</taxon>
    </lineage>
</organism>
<keyword evidence="10" id="KW-1185">Reference proteome</keyword>
<dbReference type="GO" id="GO:0008311">
    <property type="term" value="F:double-stranded DNA 3'-5' DNA exonuclease activity"/>
    <property type="evidence" value="ECO:0007669"/>
    <property type="project" value="UniProtKB-EC"/>
</dbReference>
<dbReference type="PROSITE" id="PS51435">
    <property type="entry name" value="AP_NUCLEASE_F1_4"/>
    <property type="match status" value="1"/>
</dbReference>
<dbReference type="SUPFAM" id="SSF56219">
    <property type="entry name" value="DNase I-like"/>
    <property type="match status" value="1"/>
</dbReference>
<evidence type="ECO:0000256" key="3">
    <source>
        <dbReference type="ARBA" id="ARBA00022801"/>
    </source>
</evidence>
<name>B5Y9T7_COPPD</name>
<dbReference type="Proteomes" id="UP000001732">
    <property type="component" value="Chromosome"/>
</dbReference>
<keyword evidence="3 9" id="KW-0378">Hydrolase</keyword>
<evidence type="ECO:0000313" key="9">
    <source>
        <dbReference type="EMBL" id="ACI16870.1"/>
    </source>
</evidence>
<proteinExistence type="inferred from homology"/>
<dbReference type="NCBIfam" id="TIGR00633">
    <property type="entry name" value="xth"/>
    <property type="match status" value="1"/>
</dbReference>
<feature type="binding site" evidence="6">
    <location>
        <position position="34"/>
    </location>
    <ligand>
        <name>Mg(2+)</name>
        <dbReference type="ChEBI" id="CHEBI:18420"/>
        <label>1</label>
    </ligand>
</feature>
<dbReference type="PANTHER" id="PTHR43250">
    <property type="entry name" value="EXODEOXYRIBONUCLEASE III"/>
    <property type="match status" value="1"/>
</dbReference>
<dbReference type="InterPro" id="IPR004808">
    <property type="entry name" value="AP_endonuc_1"/>
</dbReference>
<evidence type="ECO:0000256" key="4">
    <source>
        <dbReference type="ARBA" id="ARBA00022842"/>
    </source>
</evidence>
<dbReference type="InterPro" id="IPR037493">
    <property type="entry name" value="ExoIII-like"/>
</dbReference>
<dbReference type="eggNOG" id="COG0708">
    <property type="taxonomic scope" value="Bacteria"/>
</dbReference>
<feature type="binding site" evidence="6">
    <location>
        <position position="141"/>
    </location>
    <ligand>
        <name>Mg(2+)</name>
        <dbReference type="ChEBI" id="CHEBI:18420"/>
        <label>1</label>
    </ligand>
</feature>
<evidence type="ECO:0000256" key="2">
    <source>
        <dbReference type="ARBA" id="ARBA00022723"/>
    </source>
</evidence>
<dbReference type="STRING" id="309798.COPRO5265_1228"/>
<gene>
    <name evidence="9" type="primary">xth</name>
    <name evidence="9" type="ordered locus">COPRO5265_1228</name>
</gene>